<protein>
    <recommendedName>
        <fullName evidence="2">Alpha-2-macroglobulin domain-containing protein</fullName>
    </recommendedName>
</protein>
<dbReference type="OrthoDB" id="430492at2759"/>
<reference evidence="3 4" key="1">
    <citation type="submission" date="2020-04" db="EMBL/GenBank/DDBJ databases">
        <title>Perkinsus olseni comparative genomics.</title>
        <authorList>
            <person name="Bogema D.R."/>
        </authorList>
    </citation>
    <scope>NUCLEOTIDE SEQUENCE [LARGE SCALE GENOMIC DNA]</scope>
    <source>
        <strain evidence="3">00978-12</strain>
    </source>
</reference>
<sequence>MVHCPMMIADMATSELLAIVIEVDTLDGSPPVRGCREVTLPAHKVTSYAFPMESLRCSAELSNESTALPHVEVVMSCSNPYPNAQEDTFVWVTWPGGHTGIVPVDTKLDTISQVLELDNISALGNSITLSAYVWQAVTEAPFSLVNSSIHDESAVMPDWSGPRYTSGKATLDMKRHLALPHRTYDPSFSIHTDQEEYSPGDEVTLSIMGGVPNGSVIIAVVDQGILDLKPLTNPHTVEGIIDMLGTASSRMIDSHSFIASSKTLEDNAQHLWGIASEDPWFGVSFDPYWLDDEYTVYLDTPAFEQPLGPGNYKSYYPNLQPGYQRWRCPHIERGIGREEVYALENMNMDAPGVSPAAGRMPPEQDAAATPPSPGVPRLVSDTPSTLYFDILELTSAGDANMSFTLGQERTKYKISAYMIGYDHTTTVAATDLKAVAQVADASTSITVASPIYMEPYIPRSLRITDEPVMGAALISTHYTTQQLHQMNLTVVVSNMSAGIFPTMDGAHSSDLLALPGNAGVLYALFKMPVVSTLDIDDTTDSRGWVHYTLYDTTGVIIDEIIVRILIGPHSHPIVIGSSRAIAAPGVWEEHLQLPEYIPSASQVRLSAESSFYPRIIEHCHRTAFTPYNMYDEDKGDIRTDLLIATLYCLGAVRAEHVSLGEHDTETLRDELFHQLIHIHTVNGVLKWSRNSPNPSYVSIWLHSLAIIALRGHTHPQYSVARTTWLGAAIDSLKDTLDRFPDARPYDDVARLYHATGSSDLDGLPLPYSKIDSFKEVLTPLDSMTAWLLMRVTVGQISNEDAQAVIWNNIRVSSSETAYIARPGQPSPLPDNLQALALHLAAVNNEQQEGRRELLWRVGVWLGQGGVEAKWGGIYSQGFSTETLLFAIEAFTALDESMANGTPQIEMTVSDGDGDTIWETSLTEENPVSGSLWLPTVNSTHTAVQPSSSGYEGPLIWNITGTGTAFTFLTANILPKHPFAWPIDRGFTVRKFIQLFDISTGQCTGGMLTSAVTGQLVCITINIESHDDVRSLIVEDLSPSGLEPQDENIDSLDIRTAGSSSSGAPDYYHYESQHSAHSVNSRTPLICANSRWWLPCRRITKRTGKDTVLWEIDGISSREDLTLRSRVRITTGLTRSCPVLSYLATANVPGDYALPQTKCYDTSNPTYMGMSGYSRFAVTVPGGKLSVIPTGTPEIARRALLGEGGRDCVGTRPLDSSWCDLSSGDWMCGTARCTDEATICKAVLVDPMAKWPALGPYGI</sequence>
<dbReference type="AlphaFoldDB" id="A0A7J6PIL5"/>
<name>A0A7J6PIL5_PEROL</name>
<evidence type="ECO:0000256" key="1">
    <source>
        <dbReference type="SAM" id="MobiDB-lite"/>
    </source>
</evidence>
<comment type="caution">
    <text evidence="3">The sequence shown here is derived from an EMBL/GenBank/DDBJ whole genome shotgun (WGS) entry which is preliminary data.</text>
</comment>
<dbReference type="EMBL" id="JABANP010000014">
    <property type="protein sequence ID" value="KAF4696044.1"/>
    <property type="molecule type" value="Genomic_DNA"/>
</dbReference>
<proteinExistence type="predicted"/>
<evidence type="ECO:0000259" key="2">
    <source>
        <dbReference type="SMART" id="SM01360"/>
    </source>
</evidence>
<gene>
    <name evidence="3" type="ORF">FOZ60_002276</name>
</gene>
<evidence type="ECO:0000313" key="3">
    <source>
        <dbReference type="EMBL" id="KAF4696044.1"/>
    </source>
</evidence>
<dbReference type="SMART" id="SM01360">
    <property type="entry name" value="A2M"/>
    <property type="match status" value="1"/>
</dbReference>
<feature type="domain" description="Alpha-2-macroglobulin" evidence="2">
    <location>
        <begin position="385"/>
        <end position="488"/>
    </location>
</feature>
<dbReference type="GO" id="GO:0004866">
    <property type="term" value="F:endopeptidase inhibitor activity"/>
    <property type="evidence" value="ECO:0007669"/>
    <property type="project" value="InterPro"/>
</dbReference>
<feature type="region of interest" description="Disordered" evidence="1">
    <location>
        <begin position="352"/>
        <end position="375"/>
    </location>
</feature>
<dbReference type="InterPro" id="IPR001599">
    <property type="entry name" value="Macroglobln_a2"/>
</dbReference>
<dbReference type="Proteomes" id="UP000541610">
    <property type="component" value="Unassembled WGS sequence"/>
</dbReference>
<organism evidence="3 4">
    <name type="scientific">Perkinsus olseni</name>
    <name type="common">Perkinsus atlanticus</name>
    <dbReference type="NCBI Taxonomy" id="32597"/>
    <lineage>
        <taxon>Eukaryota</taxon>
        <taxon>Sar</taxon>
        <taxon>Alveolata</taxon>
        <taxon>Perkinsozoa</taxon>
        <taxon>Perkinsea</taxon>
        <taxon>Perkinsida</taxon>
        <taxon>Perkinsidae</taxon>
        <taxon>Perkinsus</taxon>
    </lineage>
</organism>
<accession>A0A7J6PIL5</accession>
<evidence type="ECO:0000313" key="4">
    <source>
        <dbReference type="Proteomes" id="UP000541610"/>
    </source>
</evidence>